<dbReference type="PROSITE" id="PS51462">
    <property type="entry name" value="NUDIX"/>
    <property type="match status" value="1"/>
</dbReference>
<dbReference type="InterPro" id="IPR020476">
    <property type="entry name" value="Nudix_hydrolase"/>
</dbReference>
<dbReference type="EMBL" id="LT629772">
    <property type="protein sequence ID" value="SDT41738.1"/>
    <property type="molecule type" value="Genomic_DNA"/>
</dbReference>
<feature type="domain" description="Nudix hydrolase" evidence="6">
    <location>
        <begin position="1"/>
        <end position="130"/>
    </location>
</feature>
<evidence type="ECO:0000259" key="6">
    <source>
        <dbReference type="PROSITE" id="PS51462"/>
    </source>
</evidence>
<keyword evidence="3 4" id="KW-0378">Hydrolase</keyword>
<proteinExistence type="inferred from homology"/>
<dbReference type="GO" id="GO:0016787">
    <property type="term" value="F:hydrolase activity"/>
    <property type="evidence" value="ECO:0007669"/>
    <property type="project" value="UniProtKB-KW"/>
</dbReference>
<evidence type="ECO:0000256" key="2">
    <source>
        <dbReference type="ARBA" id="ARBA00005582"/>
    </source>
</evidence>
<evidence type="ECO:0000313" key="8">
    <source>
        <dbReference type="Proteomes" id="UP000199103"/>
    </source>
</evidence>
<dbReference type="SUPFAM" id="SSF55811">
    <property type="entry name" value="Nudix"/>
    <property type="match status" value="1"/>
</dbReference>
<dbReference type="Pfam" id="PF00293">
    <property type="entry name" value="NUDIX"/>
    <property type="match status" value="1"/>
</dbReference>
<evidence type="ECO:0000313" key="7">
    <source>
        <dbReference type="EMBL" id="SDT41738.1"/>
    </source>
</evidence>
<comment type="similarity">
    <text evidence="2 4">Belongs to the Nudix hydrolase family.</text>
</comment>
<accession>A0A1H2A6Y9</accession>
<dbReference type="PROSITE" id="PS00893">
    <property type="entry name" value="NUDIX_BOX"/>
    <property type="match status" value="1"/>
</dbReference>
<dbReference type="OrthoDB" id="21342at2"/>
<dbReference type="AlphaFoldDB" id="A0A1H2A6Y9"/>
<dbReference type="RefSeq" id="WP_091530308.1">
    <property type="nucleotide sequence ID" value="NZ_LT629772.1"/>
</dbReference>
<dbReference type="PANTHER" id="PTHR43046:SF16">
    <property type="entry name" value="ADP-RIBOSE PYROPHOSPHATASE YJHB-RELATED"/>
    <property type="match status" value="1"/>
</dbReference>
<dbReference type="CDD" id="cd02883">
    <property type="entry name" value="NUDIX_Hydrolase"/>
    <property type="match status" value="1"/>
</dbReference>
<name>A0A1H2A6Y9_9ACTN</name>
<evidence type="ECO:0000256" key="5">
    <source>
        <dbReference type="SAM" id="MobiDB-lite"/>
    </source>
</evidence>
<reference evidence="7 8" key="1">
    <citation type="submission" date="2016-10" db="EMBL/GenBank/DDBJ databases">
        <authorList>
            <person name="de Groot N.N."/>
        </authorList>
    </citation>
    <scope>NUCLEOTIDE SEQUENCE [LARGE SCALE GENOMIC DNA]</scope>
    <source>
        <strain evidence="7 8">DSM 21800</strain>
    </source>
</reference>
<keyword evidence="8" id="KW-1185">Reference proteome</keyword>
<organism evidence="7 8">
    <name type="scientific">Microlunatus soli</name>
    <dbReference type="NCBI Taxonomy" id="630515"/>
    <lineage>
        <taxon>Bacteria</taxon>
        <taxon>Bacillati</taxon>
        <taxon>Actinomycetota</taxon>
        <taxon>Actinomycetes</taxon>
        <taxon>Propionibacteriales</taxon>
        <taxon>Propionibacteriaceae</taxon>
        <taxon>Microlunatus</taxon>
    </lineage>
</organism>
<dbReference type="InterPro" id="IPR020084">
    <property type="entry name" value="NUDIX_hydrolase_CS"/>
</dbReference>
<comment type="cofactor">
    <cofactor evidence="1">
        <name>Mg(2+)</name>
        <dbReference type="ChEBI" id="CHEBI:18420"/>
    </cofactor>
</comment>
<sequence length="141" mass="15848">MYQWETSVVLIRNDQDEVLLVGQNYGLRFFGLPGGKIESDEDPADAAVRELREETGLTTATVTPIGSYELLYPRSGARYRAHAFRADEIWGEPTIDHPDEISSIGWYRADRLPEPLTPSARAVLSPDAPDVGLVQRHRRAR</sequence>
<evidence type="ECO:0000256" key="3">
    <source>
        <dbReference type="ARBA" id="ARBA00022801"/>
    </source>
</evidence>
<evidence type="ECO:0000256" key="4">
    <source>
        <dbReference type="RuleBase" id="RU003476"/>
    </source>
</evidence>
<dbReference type="PRINTS" id="PR00502">
    <property type="entry name" value="NUDIXFAMILY"/>
</dbReference>
<dbReference type="Proteomes" id="UP000199103">
    <property type="component" value="Chromosome I"/>
</dbReference>
<evidence type="ECO:0000256" key="1">
    <source>
        <dbReference type="ARBA" id="ARBA00001946"/>
    </source>
</evidence>
<dbReference type="PANTHER" id="PTHR43046">
    <property type="entry name" value="GDP-MANNOSE MANNOSYL HYDROLASE"/>
    <property type="match status" value="1"/>
</dbReference>
<dbReference type="InterPro" id="IPR015797">
    <property type="entry name" value="NUDIX_hydrolase-like_dom_sf"/>
</dbReference>
<dbReference type="Gene3D" id="3.90.79.10">
    <property type="entry name" value="Nucleoside Triphosphate Pyrophosphohydrolase"/>
    <property type="match status" value="1"/>
</dbReference>
<feature type="region of interest" description="Disordered" evidence="5">
    <location>
        <begin position="118"/>
        <end position="141"/>
    </location>
</feature>
<dbReference type="STRING" id="630515.SAMN04489812_5714"/>
<protein>
    <submittedName>
        <fullName evidence="7">ADP-ribose pyrophosphatase YjhB, NUDIX family</fullName>
    </submittedName>
</protein>
<dbReference type="InterPro" id="IPR000086">
    <property type="entry name" value="NUDIX_hydrolase_dom"/>
</dbReference>
<gene>
    <name evidence="7" type="ORF">SAMN04489812_5714</name>
</gene>